<accession>A0ABQ2UIW5</accession>
<protein>
    <submittedName>
        <fullName evidence="1">Uncharacterized protein</fullName>
    </submittedName>
</protein>
<comment type="caution">
    <text evidence="1">The sequence shown here is derived from an EMBL/GenBank/DDBJ whole genome shotgun (WGS) entry which is preliminary data.</text>
</comment>
<dbReference type="RefSeq" id="WP_189254746.1">
    <property type="nucleotide sequence ID" value="NZ_BMRE01000013.1"/>
</dbReference>
<evidence type="ECO:0000313" key="1">
    <source>
        <dbReference type="EMBL" id="GGU39692.1"/>
    </source>
</evidence>
<keyword evidence="2" id="KW-1185">Reference proteome</keyword>
<evidence type="ECO:0000313" key="2">
    <source>
        <dbReference type="Proteomes" id="UP000649573"/>
    </source>
</evidence>
<dbReference type="Proteomes" id="UP000649573">
    <property type="component" value="Unassembled WGS sequence"/>
</dbReference>
<name>A0ABQ2UIW5_9PSEU</name>
<gene>
    <name evidence="1" type="ORF">GCM10010178_35030</name>
</gene>
<organism evidence="1 2">
    <name type="scientific">Lentzea flava</name>
    <dbReference type="NCBI Taxonomy" id="103732"/>
    <lineage>
        <taxon>Bacteria</taxon>
        <taxon>Bacillati</taxon>
        <taxon>Actinomycetota</taxon>
        <taxon>Actinomycetes</taxon>
        <taxon>Pseudonocardiales</taxon>
        <taxon>Pseudonocardiaceae</taxon>
        <taxon>Lentzea</taxon>
    </lineage>
</organism>
<proteinExistence type="predicted"/>
<sequence>MFDFNATAPFVEIENGAPVTRYPVTFDGRKITVHTSDGPRTRTRRNCGGYATAAVLRAMGFNDLCAAIAGEGDDEKILCFTTARVAH</sequence>
<reference evidence="2" key="1">
    <citation type="journal article" date="2019" name="Int. J. Syst. Evol. Microbiol.">
        <title>The Global Catalogue of Microorganisms (GCM) 10K type strain sequencing project: providing services to taxonomists for standard genome sequencing and annotation.</title>
        <authorList>
            <consortium name="The Broad Institute Genomics Platform"/>
            <consortium name="The Broad Institute Genome Sequencing Center for Infectious Disease"/>
            <person name="Wu L."/>
            <person name="Ma J."/>
        </authorList>
    </citation>
    <scope>NUCLEOTIDE SEQUENCE [LARGE SCALE GENOMIC DNA]</scope>
    <source>
        <strain evidence="2">JCM 3296</strain>
    </source>
</reference>
<dbReference type="EMBL" id="BMRE01000013">
    <property type="protein sequence ID" value="GGU39692.1"/>
    <property type="molecule type" value="Genomic_DNA"/>
</dbReference>